<feature type="transmembrane region" description="Helical" evidence="7">
    <location>
        <begin position="165"/>
        <end position="191"/>
    </location>
</feature>
<dbReference type="PANTHER" id="PTHR12668:SF45">
    <property type="match status" value="1"/>
</dbReference>
<evidence type="ECO:0000313" key="9">
    <source>
        <dbReference type="Proteomes" id="UP000636709"/>
    </source>
</evidence>
<evidence type="ECO:0000313" key="8">
    <source>
        <dbReference type="EMBL" id="KAF8700400.1"/>
    </source>
</evidence>
<dbReference type="GO" id="GO:0009706">
    <property type="term" value="C:chloroplast inner membrane"/>
    <property type="evidence" value="ECO:0007669"/>
    <property type="project" value="TreeGrafter"/>
</dbReference>
<feature type="transmembrane region" description="Helical" evidence="7">
    <location>
        <begin position="134"/>
        <end position="158"/>
    </location>
</feature>
<dbReference type="PANTHER" id="PTHR12668">
    <property type="entry name" value="TRANSMEMBRANE PROTEIN 14, 15"/>
    <property type="match status" value="1"/>
</dbReference>
<dbReference type="Proteomes" id="UP000636709">
    <property type="component" value="Unassembled WGS sequence"/>
</dbReference>
<keyword evidence="5 7" id="KW-0472">Membrane</keyword>
<keyword evidence="3 7" id="KW-0812">Transmembrane</keyword>
<reference evidence="8" key="1">
    <citation type="submission" date="2020-07" db="EMBL/GenBank/DDBJ databases">
        <title>Genome sequence and genetic diversity analysis of an under-domesticated orphan crop, white fonio (Digitaria exilis).</title>
        <authorList>
            <person name="Bennetzen J.L."/>
            <person name="Chen S."/>
            <person name="Ma X."/>
            <person name="Wang X."/>
            <person name="Yssel A.E.J."/>
            <person name="Chaluvadi S.R."/>
            <person name="Johnson M."/>
            <person name="Gangashetty P."/>
            <person name="Hamidou F."/>
            <person name="Sanogo M.D."/>
            <person name="Zwaenepoel A."/>
            <person name="Wallace J."/>
            <person name="Van De Peer Y."/>
            <person name="Van Deynze A."/>
        </authorList>
    </citation>
    <scope>NUCLEOTIDE SEQUENCE</scope>
    <source>
        <tissue evidence="8">Leaves</tissue>
    </source>
</reference>
<keyword evidence="4 7" id="KW-1133">Transmembrane helix</keyword>
<protein>
    <submittedName>
        <fullName evidence="8">Uncharacterized protein</fullName>
    </submittedName>
</protein>
<evidence type="ECO:0000256" key="5">
    <source>
        <dbReference type="ARBA" id="ARBA00023136"/>
    </source>
</evidence>
<evidence type="ECO:0000256" key="6">
    <source>
        <dbReference type="SAM" id="MobiDB-lite"/>
    </source>
</evidence>
<evidence type="ECO:0000256" key="7">
    <source>
        <dbReference type="SAM" id="Phobius"/>
    </source>
</evidence>
<comment type="caution">
    <text evidence="8">The sequence shown here is derived from an EMBL/GenBank/DDBJ whole genome shotgun (WGS) entry which is preliminary data.</text>
</comment>
<name>A0A835BQ67_9POAL</name>
<accession>A0A835BQ67</accession>
<comment type="similarity">
    <text evidence="2">Belongs to the TMEM14 family.</text>
</comment>
<keyword evidence="9" id="KW-1185">Reference proteome</keyword>
<evidence type="ECO:0000256" key="1">
    <source>
        <dbReference type="ARBA" id="ARBA00004370"/>
    </source>
</evidence>
<dbReference type="Gene3D" id="1.10.10.1740">
    <property type="entry name" value="Transmembrane protein 14-like"/>
    <property type="match status" value="1"/>
</dbReference>
<feature type="region of interest" description="Disordered" evidence="6">
    <location>
        <begin position="46"/>
        <end position="102"/>
    </location>
</feature>
<dbReference type="GO" id="GO:0015245">
    <property type="term" value="F:fatty acid transmembrane transporter activity"/>
    <property type="evidence" value="ECO:0007669"/>
    <property type="project" value="TreeGrafter"/>
</dbReference>
<dbReference type="InterPro" id="IPR005349">
    <property type="entry name" value="TMEM14"/>
</dbReference>
<dbReference type="EMBL" id="JACEFO010001827">
    <property type="protein sequence ID" value="KAF8700400.1"/>
    <property type="molecule type" value="Genomic_DNA"/>
</dbReference>
<organism evidence="8 9">
    <name type="scientific">Digitaria exilis</name>
    <dbReference type="NCBI Taxonomy" id="1010633"/>
    <lineage>
        <taxon>Eukaryota</taxon>
        <taxon>Viridiplantae</taxon>
        <taxon>Streptophyta</taxon>
        <taxon>Embryophyta</taxon>
        <taxon>Tracheophyta</taxon>
        <taxon>Spermatophyta</taxon>
        <taxon>Magnoliopsida</taxon>
        <taxon>Liliopsida</taxon>
        <taxon>Poales</taxon>
        <taxon>Poaceae</taxon>
        <taxon>PACMAD clade</taxon>
        <taxon>Panicoideae</taxon>
        <taxon>Panicodae</taxon>
        <taxon>Paniceae</taxon>
        <taxon>Anthephorinae</taxon>
        <taxon>Digitaria</taxon>
    </lineage>
</organism>
<evidence type="ECO:0000256" key="3">
    <source>
        <dbReference type="ARBA" id="ARBA00022692"/>
    </source>
</evidence>
<feature type="compositionally biased region" description="Basic residues" evidence="6">
    <location>
        <begin position="92"/>
        <end position="102"/>
    </location>
</feature>
<feature type="transmembrane region" description="Helical" evidence="7">
    <location>
        <begin position="109"/>
        <end position="128"/>
    </location>
</feature>
<dbReference type="InterPro" id="IPR044890">
    <property type="entry name" value="TMEM14_sf"/>
</dbReference>
<dbReference type="AlphaFoldDB" id="A0A835BQ67"/>
<comment type="subcellular location">
    <subcellularLocation>
        <location evidence="1">Membrane</location>
    </subcellularLocation>
</comment>
<sequence>MYATLPYEHLQKADPAYLKTDKVTVGASQSTRTFLGFSGLLATYGGPRRNATAQARPSVTAMKPAHDRQASPRRKRRNNHLPTSRRLENREHKRRRRGGRRRRQGMEDFYVTILYGLLVLGGGVAGYLKRGSAASLAAGAGFGGALLLAGALSAWAFARGGGGAATVFATALQIGPFLAAASVLHPLLLVFSL</sequence>
<gene>
    <name evidence="8" type="ORF">HU200_034335</name>
</gene>
<dbReference type="Pfam" id="PF03647">
    <property type="entry name" value="Tmemb_14"/>
    <property type="match status" value="1"/>
</dbReference>
<proteinExistence type="inferred from homology"/>
<evidence type="ECO:0000256" key="4">
    <source>
        <dbReference type="ARBA" id="ARBA00022989"/>
    </source>
</evidence>
<evidence type="ECO:0000256" key="2">
    <source>
        <dbReference type="ARBA" id="ARBA00007590"/>
    </source>
</evidence>